<dbReference type="InterPro" id="IPR010231">
    <property type="entry name" value="SUF_FeS_clus_asmbl_SufB"/>
</dbReference>
<evidence type="ECO:0000313" key="4">
    <source>
        <dbReference type="EMBL" id="QDV26287.1"/>
    </source>
</evidence>
<sequence length="470" mass="52538">MATDTALENNEQIGEINKYDFRTESKAVFKARKGIDREIVGQISEMKGEPDWMREFRLSSLDIFNSKPMPKWGGDIAIDFQDIFYYLKPSEGQGKTWEDVPQEIKDTFEKLGIPEAERKFLSGVKAQFESEVVYGSLKQDLSDQGVIFLDTDSAVRDHPDLVREYFGKIIPPHDNKFAALNSAVWSGGSFIYVPPGVKIEFPLQAYFRINAENMGQFERTLIIVDEGAEVHYVEGCTAPMYSSESLHSAVVEVICKKGSRCRYTTIQNWANNIYNLVTKRAMAYRDATMEWVDGNLGSKLTMKYPAVYMMEPGARGEILSIAFSSKGQHQDAGAKLVHAAPNTTGQIVSKSISKNGGRGSYRGLVRVEKGATNSKNSVVCDALILDDQSRSDTYPYIEIMEQDASVGHEASVSRIGEEQLFYLMSRGLSESEASTMIVNGFIEPLVKELPMEYAVEMNRLIQLQMEGSVG</sequence>
<dbReference type="OrthoDB" id="9803529at2"/>
<dbReference type="NCBIfam" id="TIGR01980">
    <property type="entry name" value="sufB"/>
    <property type="match status" value="1"/>
</dbReference>
<proteinExistence type="inferred from homology"/>
<dbReference type="InterPro" id="IPR000825">
    <property type="entry name" value="SUF_FeS_clus_asmbl_SufBD_core"/>
</dbReference>
<dbReference type="AlphaFoldDB" id="A0A518GCL1"/>
<dbReference type="InterPro" id="IPR045595">
    <property type="entry name" value="SufBD_N"/>
</dbReference>
<evidence type="ECO:0000259" key="2">
    <source>
        <dbReference type="Pfam" id="PF01458"/>
    </source>
</evidence>
<dbReference type="KEGG" id="ahel:Q31a_46590"/>
<dbReference type="InterPro" id="IPR055346">
    <property type="entry name" value="Fe-S_cluster_assembly_SufBD"/>
</dbReference>
<dbReference type="EMBL" id="CP036298">
    <property type="protein sequence ID" value="QDV26287.1"/>
    <property type="molecule type" value="Genomic_DNA"/>
</dbReference>
<dbReference type="RefSeq" id="WP_145082324.1">
    <property type="nucleotide sequence ID" value="NZ_CP036298.1"/>
</dbReference>
<dbReference type="GO" id="GO:0016226">
    <property type="term" value="P:iron-sulfur cluster assembly"/>
    <property type="evidence" value="ECO:0007669"/>
    <property type="project" value="InterPro"/>
</dbReference>
<dbReference type="Proteomes" id="UP000318017">
    <property type="component" value="Chromosome"/>
</dbReference>
<comment type="similarity">
    <text evidence="1">Belongs to the iron-sulfur cluster assembly SufBD family.</text>
</comment>
<dbReference type="PANTHER" id="PTHR30508:SF1">
    <property type="entry name" value="UPF0051 PROTEIN ABCI8, CHLOROPLASTIC-RELATED"/>
    <property type="match status" value="1"/>
</dbReference>
<evidence type="ECO:0000259" key="3">
    <source>
        <dbReference type="Pfam" id="PF19295"/>
    </source>
</evidence>
<evidence type="ECO:0000256" key="1">
    <source>
        <dbReference type="ARBA" id="ARBA00043967"/>
    </source>
</evidence>
<reference evidence="4 5" key="1">
    <citation type="submission" date="2019-02" db="EMBL/GenBank/DDBJ databases">
        <title>Deep-cultivation of Planctomycetes and their phenomic and genomic characterization uncovers novel biology.</title>
        <authorList>
            <person name="Wiegand S."/>
            <person name="Jogler M."/>
            <person name="Boedeker C."/>
            <person name="Pinto D."/>
            <person name="Vollmers J."/>
            <person name="Rivas-Marin E."/>
            <person name="Kohn T."/>
            <person name="Peeters S.H."/>
            <person name="Heuer A."/>
            <person name="Rast P."/>
            <person name="Oberbeckmann S."/>
            <person name="Bunk B."/>
            <person name="Jeske O."/>
            <person name="Meyerdierks A."/>
            <person name="Storesund J.E."/>
            <person name="Kallscheuer N."/>
            <person name="Luecker S."/>
            <person name="Lage O.M."/>
            <person name="Pohl T."/>
            <person name="Merkel B.J."/>
            <person name="Hornburger P."/>
            <person name="Mueller R.-W."/>
            <person name="Bruemmer F."/>
            <person name="Labrenz M."/>
            <person name="Spormann A.M."/>
            <person name="Op den Camp H."/>
            <person name="Overmann J."/>
            <person name="Amann R."/>
            <person name="Jetten M.S.M."/>
            <person name="Mascher T."/>
            <person name="Medema M.H."/>
            <person name="Devos D.P."/>
            <person name="Kaster A.-K."/>
            <person name="Ovreas L."/>
            <person name="Rohde M."/>
            <person name="Galperin M.Y."/>
            <person name="Jogler C."/>
        </authorList>
    </citation>
    <scope>NUCLEOTIDE SEQUENCE [LARGE SCALE GENOMIC DNA]</scope>
    <source>
        <strain evidence="4 5">Q31a</strain>
    </source>
</reference>
<dbReference type="Pfam" id="PF19295">
    <property type="entry name" value="SufBD_N"/>
    <property type="match status" value="1"/>
</dbReference>
<dbReference type="Pfam" id="PF01458">
    <property type="entry name" value="SUFBD_core"/>
    <property type="match status" value="1"/>
</dbReference>
<evidence type="ECO:0000313" key="5">
    <source>
        <dbReference type="Proteomes" id="UP000318017"/>
    </source>
</evidence>
<name>A0A518GCL1_9BACT</name>
<feature type="domain" description="SUF system FeS cluster assembly SufBD core" evidence="2">
    <location>
        <begin position="207"/>
        <end position="441"/>
    </location>
</feature>
<feature type="domain" description="SUF system FeS cluster assembly SufBD N-terminal" evidence="3">
    <location>
        <begin position="137"/>
        <end position="204"/>
    </location>
</feature>
<protein>
    <submittedName>
        <fullName evidence="4">FeS cluster assembly protein SufB</fullName>
    </submittedName>
</protein>
<dbReference type="InterPro" id="IPR037284">
    <property type="entry name" value="SUF_FeS_clus_asmbl_SufBD_sf"/>
</dbReference>
<gene>
    <name evidence="4" type="primary">sufB_2</name>
    <name evidence="4" type="ORF">Q31a_46590</name>
</gene>
<organism evidence="4 5">
    <name type="scientific">Aureliella helgolandensis</name>
    <dbReference type="NCBI Taxonomy" id="2527968"/>
    <lineage>
        <taxon>Bacteria</taxon>
        <taxon>Pseudomonadati</taxon>
        <taxon>Planctomycetota</taxon>
        <taxon>Planctomycetia</taxon>
        <taxon>Pirellulales</taxon>
        <taxon>Pirellulaceae</taxon>
        <taxon>Aureliella</taxon>
    </lineage>
</organism>
<keyword evidence="5" id="KW-1185">Reference proteome</keyword>
<dbReference type="SUPFAM" id="SSF101960">
    <property type="entry name" value="Stabilizer of iron transporter SufD"/>
    <property type="match status" value="1"/>
</dbReference>
<dbReference type="PANTHER" id="PTHR30508">
    <property type="entry name" value="FES CLUSTER ASSEMBLY PROTEIN SUF"/>
    <property type="match status" value="1"/>
</dbReference>
<accession>A0A518GCL1</accession>